<name>D5RQ07_9PROT</name>
<accession>D5RQ07</accession>
<protein>
    <recommendedName>
        <fullName evidence="3">DUF2497 domain-containing protein</fullName>
    </recommendedName>
</protein>
<keyword evidence="2" id="KW-1185">Reference proteome</keyword>
<evidence type="ECO:0000313" key="2">
    <source>
        <dbReference type="Proteomes" id="UP000005324"/>
    </source>
</evidence>
<organism evidence="1 2">
    <name type="scientific">Pseudoroseomonas cervicalis ATCC 49957</name>
    <dbReference type="NCBI Taxonomy" id="525371"/>
    <lineage>
        <taxon>Bacteria</taxon>
        <taxon>Pseudomonadati</taxon>
        <taxon>Pseudomonadota</taxon>
        <taxon>Alphaproteobacteria</taxon>
        <taxon>Acetobacterales</taxon>
        <taxon>Roseomonadaceae</taxon>
        <taxon>Roseomonas</taxon>
    </lineage>
</organism>
<dbReference type="Proteomes" id="UP000005324">
    <property type="component" value="Unassembled WGS sequence"/>
</dbReference>
<reference evidence="1 2" key="1">
    <citation type="submission" date="2010-04" db="EMBL/GenBank/DDBJ databases">
        <authorList>
            <person name="Qin X."/>
            <person name="Bachman B."/>
            <person name="Battles P."/>
            <person name="Bell A."/>
            <person name="Bess C."/>
            <person name="Bickham C."/>
            <person name="Chaboub L."/>
            <person name="Chen D."/>
            <person name="Coyle M."/>
            <person name="Deiros D.R."/>
            <person name="Dinh H."/>
            <person name="Forbes L."/>
            <person name="Fowler G."/>
            <person name="Francisco L."/>
            <person name="Fu Q."/>
            <person name="Gubbala S."/>
            <person name="Hale W."/>
            <person name="Han Y."/>
            <person name="Hemphill L."/>
            <person name="Highlander S.K."/>
            <person name="Hirani K."/>
            <person name="Hogues M."/>
            <person name="Jackson L."/>
            <person name="Jakkamsetti A."/>
            <person name="Javaid M."/>
            <person name="Jiang H."/>
            <person name="Korchina V."/>
            <person name="Kovar C."/>
            <person name="Lara F."/>
            <person name="Lee S."/>
            <person name="Mata R."/>
            <person name="Mathew T."/>
            <person name="Moen C."/>
            <person name="Morales K."/>
            <person name="Munidasa M."/>
            <person name="Nazareth L."/>
            <person name="Ngo R."/>
            <person name="Nguyen L."/>
            <person name="Okwuonu G."/>
            <person name="Ongeri F."/>
            <person name="Patil S."/>
            <person name="Petrosino J."/>
            <person name="Pham C."/>
            <person name="Pham P."/>
            <person name="Pu L.-L."/>
            <person name="Puazo M."/>
            <person name="Raj R."/>
            <person name="Reid J."/>
            <person name="Rouhana J."/>
            <person name="Saada N."/>
            <person name="Shang Y."/>
            <person name="Simmons D."/>
            <person name="Thornton R."/>
            <person name="Warren J."/>
            <person name="Weissenberger G."/>
            <person name="Zhang J."/>
            <person name="Zhang L."/>
            <person name="Zhou C."/>
            <person name="Zhu D."/>
            <person name="Muzny D."/>
            <person name="Worley K."/>
            <person name="Gibbs R."/>
        </authorList>
    </citation>
    <scope>NUCLEOTIDE SEQUENCE [LARGE SCALE GENOMIC DNA]</scope>
    <source>
        <strain evidence="1 2">ATCC 49957</strain>
    </source>
</reference>
<dbReference type="AlphaFoldDB" id="D5RQ07"/>
<evidence type="ECO:0000313" key="1">
    <source>
        <dbReference type="EMBL" id="EFH10607.1"/>
    </source>
</evidence>
<dbReference type="InterPro" id="IPR019632">
    <property type="entry name" value="DUF2497"/>
</dbReference>
<evidence type="ECO:0008006" key="3">
    <source>
        <dbReference type="Google" id="ProtNLM"/>
    </source>
</evidence>
<gene>
    <name evidence="1" type="ORF">HMPREF0731_3169</name>
</gene>
<proteinExistence type="predicted"/>
<dbReference type="EMBL" id="ADVL01000651">
    <property type="protein sequence ID" value="EFH10607.1"/>
    <property type="molecule type" value="Genomic_DNA"/>
</dbReference>
<dbReference type="HOGENOM" id="CLU_2532963_0_0_5"/>
<sequence length="83" mass="8868">AEENGLVSPLAAAAAAAAIGQLARAVADDRKASVQRGSGVTIEDLVREELRPMLKSWLDQHLPPLVERLVKSEIEKLLSRNAG</sequence>
<dbReference type="OrthoDB" id="7189469at2"/>
<dbReference type="Pfam" id="PF10691">
    <property type="entry name" value="DUF2497"/>
    <property type="match status" value="1"/>
</dbReference>
<dbReference type="RefSeq" id="WP_007002199.1">
    <property type="nucleotide sequence ID" value="NZ_GG770777.1"/>
</dbReference>
<comment type="caution">
    <text evidence="1">The sequence shown here is derived from an EMBL/GenBank/DDBJ whole genome shotgun (WGS) entry which is preliminary data.</text>
</comment>
<feature type="non-terminal residue" evidence="1">
    <location>
        <position position="1"/>
    </location>
</feature>